<keyword evidence="19" id="KW-1185">Reference proteome</keyword>
<evidence type="ECO:0000256" key="14">
    <source>
        <dbReference type="ARBA" id="ARBA00025198"/>
    </source>
</evidence>
<keyword evidence="2" id="KW-0813">Transport</keyword>
<dbReference type="GO" id="GO:0045259">
    <property type="term" value="C:proton-transporting ATP synthase complex"/>
    <property type="evidence" value="ECO:0007669"/>
    <property type="project" value="UniProtKB-KW"/>
</dbReference>
<evidence type="ECO:0000256" key="7">
    <source>
        <dbReference type="ARBA" id="ARBA00022741"/>
    </source>
</evidence>
<dbReference type="InterPro" id="IPR002146">
    <property type="entry name" value="ATP_synth_b/b'su_bac/chlpt"/>
</dbReference>
<feature type="region of interest" description="Disordered" evidence="16">
    <location>
        <begin position="581"/>
        <end position="611"/>
    </location>
</feature>
<dbReference type="InterPro" id="IPR000719">
    <property type="entry name" value="Prot_kinase_dom"/>
</dbReference>
<evidence type="ECO:0000256" key="11">
    <source>
        <dbReference type="ARBA" id="ARBA00022989"/>
    </source>
</evidence>
<evidence type="ECO:0000256" key="13">
    <source>
        <dbReference type="ARBA" id="ARBA00023136"/>
    </source>
</evidence>
<reference evidence="18" key="1">
    <citation type="submission" date="2023-08" db="EMBL/GenBank/DDBJ databases">
        <authorList>
            <person name="Chen Y."/>
            <person name="Shah S."/>
            <person name="Dougan E. K."/>
            <person name="Thang M."/>
            <person name="Chan C."/>
        </authorList>
    </citation>
    <scope>NUCLEOTIDE SEQUENCE</scope>
</reference>
<keyword evidence="8" id="KW-0418">Kinase</keyword>
<keyword evidence="9" id="KW-0375">Hydrogen ion transport</keyword>
<evidence type="ECO:0000259" key="17">
    <source>
        <dbReference type="PROSITE" id="PS50011"/>
    </source>
</evidence>
<dbReference type="GO" id="GO:0000776">
    <property type="term" value="C:kinetochore"/>
    <property type="evidence" value="ECO:0007669"/>
    <property type="project" value="TreeGrafter"/>
</dbReference>
<evidence type="ECO:0000256" key="8">
    <source>
        <dbReference type="ARBA" id="ARBA00022777"/>
    </source>
</evidence>
<dbReference type="GO" id="GO:0004712">
    <property type="term" value="F:protein serine/threonine/tyrosine kinase activity"/>
    <property type="evidence" value="ECO:0007669"/>
    <property type="project" value="TreeGrafter"/>
</dbReference>
<keyword evidence="12" id="KW-0406">Ion transport</keyword>
<evidence type="ECO:0000256" key="12">
    <source>
        <dbReference type="ARBA" id="ARBA00023065"/>
    </source>
</evidence>
<proteinExistence type="inferred from homology"/>
<keyword evidence="15" id="KW-0175">Coiled coil</keyword>
<dbReference type="Gene3D" id="3.30.200.20">
    <property type="entry name" value="Phosphorylase Kinase, domain 1"/>
    <property type="match status" value="1"/>
</dbReference>
<feature type="coiled-coil region" evidence="15">
    <location>
        <begin position="116"/>
        <end position="187"/>
    </location>
</feature>
<evidence type="ECO:0000256" key="4">
    <source>
        <dbReference type="ARBA" id="ARBA00022547"/>
    </source>
</evidence>
<dbReference type="AlphaFoldDB" id="A0AA36I1Q1"/>
<protein>
    <recommendedName>
        <fullName evidence="17">Protein kinase domain-containing protein</fullName>
    </recommendedName>
</protein>
<dbReference type="PROSITE" id="PS50011">
    <property type="entry name" value="PROTEIN_KINASE_DOM"/>
    <property type="match status" value="1"/>
</dbReference>
<evidence type="ECO:0000313" key="19">
    <source>
        <dbReference type="Proteomes" id="UP001178507"/>
    </source>
</evidence>
<gene>
    <name evidence="18" type="ORF">EVOR1521_LOCUS7186</name>
</gene>
<dbReference type="Proteomes" id="UP001178507">
    <property type="component" value="Unassembled WGS sequence"/>
</dbReference>
<comment type="caution">
    <text evidence="18">The sequence shown here is derived from an EMBL/GenBank/DDBJ whole genome shotgun (WGS) entry which is preliminary data.</text>
</comment>
<keyword evidence="11" id="KW-1133">Transmembrane helix</keyword>
<dbReference type="GO" id="GO:0004674">
    <property type="term" value="F:protein serine/threonine kinase activity"/>
    <property type="evidence" value="ECO:0007669"/>
    <property type="project" value="UniProtKB-KW"/>
</dbReference>
<comment type="subcellular location">
    <subcellularLocation>
        <location evidence="1">Membrane</location>
        <topology evidence="1">Single-pass membrane protein</topology>
    </subcellularLocation>
</comment>
<name>A0AA36I1Q1_9DINO</name>
<dbReference type="CDD" id="cd06503">
    <property type="entry name" value="ATP-synt_Fo_b"/>
    <property type="match status" value="1"/>
</dbReference>
<evidence type="ECO:0000256" key="2">
    <source>
        <dbReference type="ARBA" id="ARBA00022448"/>
    </source>
</evidence>
<keyword evidence="4" id="KW-0138">CF(0)</keyword>
<dbReference type="GO" id="GO:0033316">
    <property type="term" value="P:meiotic spindle assembly checkpoint signaling"/>
    <property type="evidence" value="ECO:0007669"/>
    <property type="project" value="TreeGrafter"/>
</dbReference>
<evidence type="ECO:0000256" key="15">
    <source>
        <dbReference type="SAM" id="Coils"/>
    </source>
</evidence>
<dbReference type="PANTHER" id="PTHR22974">
    <property type="entry name" value="MIXED LINEAGE PROTEIN KINASE"/>
    <property type="match status" value="1"/>
</dbReference>
<dbReference type="InterPro" id="IPR008271">
    <property type="entry name" value="Ser/Thr_kinase_AS"/>
</dbReference>
<evidence type="ECO:0000256" key="5">
    <source>
        <dbReference type="ARBA" id="ARBA00022679"/>
    </source>
</evidence>
<dbReference type="GO" id="GO:0015078">
    <property type="term" value="F:proton transmembrane transporter activity"/>
    <property type="evidence" value="ECO:0007669"/>
    <property type="project" value="InterPro"/>
</dbReference>
<keyword evidence="7" id="KW-0547">Nucleotide-binding</keyword>
<dbReference type="PROSITE" id="PS00108">
    <property type="entry name" value="PROTEIN_KINASE_ST"/>
    <property type="match status" value="1"/>
</dbReference>
<dbReference type="GO" id="GO:0034501">
    <property type="term" value="P:protein localization to kinetochore"/>
    <property type="evidence" value="ECO:0007669"/>
    <property type="project" value="TreeGrafter"/>
</dbReference>
<dbReference type="GO" id="GO:0015986">
    <property type="term" value="P:proton motive force-driven ATP synthesis"/>
    <property type="evidence" value="ECO:0007669"/>
    <property type="project" value="InterPro"/>
</dbReference>
<dbReference type="EMBL" id="CAUJNA010000565">
    <property type="protein sequence ID" value="CAJ1378745.1"/>
    <property type="molecule type" value="Genomic_DNA"/>
</dbReference>
<evidence type="ECO:0000256" key="16">
    <source>
        <dbReference type="SAM" id="MobiDB-lite"/>
    </source>
</evidence>
<keyword evidence="10" id="KW-0067">ATP-binding</keyword>
<evidence type="ECO:0000256" key="6">
    <source>
        <dbReference type="ARBA" id="ARBA00022692"/>
    </source>
</evidence>
<organism evidence="18 19">
    <name type="scientific">Effrenium voratum</name>
    <dbReference type="NCBI Taxonomy" id="2562239"/>
    <lineage>
        <taxon>Eukaryota</taxon>
        <taxon>Sar</taxon>
        <taxon>Alveolata</taxon>
        <taxon>Dinophyceae</taxon>
        <taxon>Suessiales</taxon>
        <taxon>Symbiodiniaceae</taxon>
        <taxon>Effrenium</taxon>
    </lineage>
</organism>
<keyword evidence="3" id="KW-0723">Serine/threonine-protein kinase</keyword>
<dbReference type="GO" id="GO:0005634">
    <property type="term" value="C:nucleus"/>
    <property type="evidence" value="ECO:0007669"/>
    <property type="project" value="TreeGrafter"/>
</dbReference>
<dbReference type="HAMAP" id="MF_01398">
    <property type="entry name" value="ATP_synth_b_bprime"/>
    <property type="match status" value="1"/>
</dbReference>
<keyword evidence="13" id="KW-0472">Membrane</keyword>
<dbReference type="Pfam" id="PF00069">
    <property type="entry name" value="Pkinase"/>
    <property type="match status" value="1"/>
</dbReference>
<feature type="compositionally biased region" description="Low complexity" evidence="16">
    <location>
        <begin position="581"/>
        <end position="596"/>
    </location>
</feature>
<evidence type="ECO:0000313" key="18">
    <source>
        <dbReference type="EMBL" id="CAJ1378745.1"/>
    </source>
</evidence>
<dbReference type="InterPro" id="IPR011009">
    <property type="entry name" value="Kinase-like_dom_sf"/>
</dbReference>
<dbReference type="Pfam" id="PF00430">
    <property type="entry name" value="ATP-synt_B"/>
    <property type="match status" value="1"/>
</dbReference>
<evidence type="ECO:0000256" key="1">
    <source>
        <dbReference type="ARBA" id="ARBA00004167"/>
    </source>
</evidence>
<sequence>MARRNIIAVALVAAVAVLALRWSSAAFLPSKPMLRAGTMASAGALAASGAMPAMAEEGGLLNFGKVELGGGFALNLDIPETNLINISILIAGLLYFLSPVLGESMASREKEIGSDIEDAIAKYNEATSRLAEAEKNKAQADQVVKEINDSISKDIKEFQTNLQVQAKKTQETQEKAQEKSLEELQARTKERLEAYIDSQAVERGLKELKGLKPGQKQKFMERLDWQQPCGPRKKRSALRARARGEVEGGEPLALKRVTASCPKHFEALANEVTLLRQLKDSPNIIQVLDAEVVPERLLIHIVMEEGEMDLGRLLLSEADMSLGDVQALWRQMLEAVQVVHQERVVHSDLKPGNFLLVDQRLKLIDFGIAKRIASNTTNISRESSVGTISYMAPEAVKQGAVKIGRPSDVWSLGIILYQMVYMRAPFAHLDPMQRLFALTDPNVSVEFPEKHRFENHSPAAKDSLLDVLQRCLQREPSKRPTIPELLEHPFAQDTVRLTRASFDHALEALISGFVGAAEDALASEPQGEGPSAFSWQVLADEVWSRLGDGCTKQGRSAGSFTGLGPFREWLARGVKRQRVAAPAAPAEKTAVPTAPVSAKSAGGAPPATRPNVAAKQKAVARVPLHQINNGNAKSDRPAIHAELLQKQRTCLKKAPGQGRPAPNPGHAGKENLGPSRTAGFGADNLVLKRLKDRRAMLADDKAEEESDSCWR</sequence>
<keyword evidence="6" id="KW-0812">Transmembrane</keyword>
<accession>A0AA36I1Q1</accession>
<dbReference type="PANTHER" id="PTHR22974:SF21">
    <property type="entry name" value="DUAL SPECIFICITY PROTEIN KINASE TTK"/>
    <property type="match status" value="1"/>
</dbReference>
<comment type="function">
    <text evidence="14">F(1)F(0) ATP synthase produces ATP from ADP in the presence of a proton or sodium gradient. F-type ATPases consist of two structural domains, F(1) containing the extramembraneous catalytic core and F(0) containing the membrane proton channel, linked together by a central stalk and a peripheral stalk. During catalysis, ATP synthesis in the catalytic domain of F(1) is coupled via a rotary mechanism of the central stalk subunits to proton translocation.</text>
</comment>
<evidence type="ECO:0000256" key="3">
    <source>
        <dbReference type="ARBA" id="ARBA00022527"/>
    </source>
</evidence>
<dbReference type="SMART" id="SM00220">
    <property type="entry name" value="S_TKc"/>
    <property type="match status" value="1"/>
</dbReference>
<keyword evidence="5" id="KW-0808">Transferase</keyword>
<dbReference type="SUPFAM" id="SSF56112">
    <property type="entry name" value="Protein kinase-like (PK-like)"/>
    <property type="match status" value="1"/>
</dbReference>
<dbReference type="GO" id="GO:0005524">
    <property type="term" value="F:ATP binding"/>
    <property type="evidence" value="ECO:0007669"/>
    <property type="project" value="UniProtKB-KW"/>
</dbReference>
<feature type="domain" description="Protein kinase" evidence="17">
    <location>
        <begin position="205"/>
        <end position="491"/>
    </location>
</feature>
<evidence type="ECO:0000256" key="9">
    <source>
        <dbReference type="ARBA" id="ARBA00022781"/>
    </source>
</evidence>
<evidence type="ECO:0000256" key="10">
    <source>
        <dbReference type="ARBA" id="ARBA00022840"/>
    </source>
</evidence>
<feature type="region of interest" description="Disordered" evidence="16">
    <location>
        <begin position="652"/>
        <end position="682"/>
    </location>
</feature>
<dbReference type="GO" id="GO:0007094">
    <property type="term" value="P:mitotic spindle assembly checkpoint signaling"/>
    <property type="evidence" value="ECO:0007669"/>
    <property type="project" value="TreeGrafter"/>
</dbReference>
<dbReference type="GO" id="GO:0007059">
    <property type="term" value="P:chromosome segregation"/>
    <property type="evidence" value="ECO:0007669"/>
    <property type="project" value="TreeGrafter"/>
</dbReference>
<dbReference type="Gene3D" id="1.10.510.10">
    <property type="entry name" value="Transferase(Phosphotransferase) domain 1"/>
    <property type="match status" value="1"/>
</dbReference>